<dbReference type="GO" id="GO:0005975">
    <property type="term" value="P:carbohydrate metabolic process"/>
    <property type="evidence" value="ECO:0007669"/>
    <property type="project" value="InterPro"/>
</dbReference>
<evidence type="ECO:0008006" key="8">
    <source>
        <dbReference type="Google" id="ProtNLM"/>
    </source>
</evidence>
<comment type="cofactor">
    <cofactor evidence="1">
        <name>Mg(2+)</name>
        <dbReference type="ChEBI" id="CHEBI:18420"/>
    </cofactor>
</comment>
<dbReference type="RefSeq" id="WP_052762058.1">
    <property type="nucleotide sequence ID" value="NZ_KQ061219.1"/>
</dbReference>
<evidence type="ECO:0000256" key="3">
    <source>
        <dbReference type="ARBA" id="ARBA00022801"/>
    </source>
</evidence>
<evidence type="ECO:0000313" key="7">
    <source>
        <dbReference type="Proteomes" id="UP000182977"/>
    </source>
</evidence>
<evidence type="ECO:0000256" key="4">
    <source>
        <dbReference type="ARBA" id="ARBA00022842"/>
    </source>
</evidence>
<dbReference type="PANTHER" id="PTHR31609">
    <property type="entry name" value="YDJC DEACETYLASE FAMILY MEMBER"/>
    <property type="match status" value="1"/>
</dbReference>
<dbReference type="InterPro" id="IPR011330">
    <property type="entry name" value="Glyco_hydro/deAcase_b/a-brl"/>
</dbReference>
<evidence type="ECO:0000313" key="6">
    <source>
        <dbReference type="EMBL" id="SDU18487.1"/>
    </source>
</evidence>
<dbReference type="AlphaFoldDB" id="A0A1H2GFV9"/>
<dbReference type="InterPro" id="IPR006879">
    <property type="entry name" value="YdjC-like"/>
</dbReference>
<dbReference type="Proteomes" id="UP000182977">
    <property type="component" value="Chromosome I"/>
</dbReference>
<keyword evidence="4" id="KW-0460">Magnesium</keyword>
<keyword evidence="7" id="KW-1185">Reference proteome</keyword>
<evidence type="ECO:0000256" key="5">
    <source>
        <dbReference type="ARBA" id="ARBA00023277"/>
    </source>
</evidence>
<dbReference type="EMBL" id="LT629791">
    <property type="protein sequence ID" value="SDU18487.1"/>
    <property type="molecule type" value="Genomic_DNA"/>
</dbReference>
<dbReference type="STRING" id="419479.SAMN04488563_0475"/>
<keyword evidence="5" id="KW-0119">Carbohydrate metabolism</keyword>
<accession>A0A1H2GFV9</accession>
<dbReference type="Pfam" id="PF04794">
    <property type="entry name" value="YdjC"/>
    <property type="match status" value="1"/>
</dbReference>
<organism evidence="6 7">
    <name type="scientific">Jiangella alkaliphila</name>
    <dbReference type="NCBI Taxonomy" id="419479"/>
    <lineage>
        <taxon>Bacteria</taxon>
        <taxon>Bacillati</taxon>
        <taxon>Actinomycetota</taxon>
        <taxon>Actinomycetes</taxon>
        <taxon>Jiangellales</taxon>
        <taxon>Jiangellaceae</taxon>
        <taxon>Jiangella</taxon>
    </lineage>
</organism>
<dbReference type="GO" id="GO:0019213">
    <property type="term" value="F:deacetylase activity"/>
    <property type="evidence" value="ECO:0007669"/>
    <property type="project" value="TreeGrafter"/>
</dbReference>
<dbReference type="OrthoDB" id="9774177at2"/>
<sequence length="289" mass="30970">MASEGAEALGFAPAARVLIVNCDDLGMHPAVNAGIVEAVEDGIAVSCSLMVPGPAATNAMRLLRERPWLPFGVHLTIIRDSADSAWGPVAARERVPSLLDPATGELFTNSAVDRDRLLARARIEDVERELRAQLDTVLRAGLAPTHLDWHCLADGGRADVFELGLALAAEHGLAARVWLDEGRAAARALGKPVVDHAFLDSFALDPADPAGKAATYERLLRELPAGLSEWAVHPALATAQWRAIEPTGWRVRATDHAFLTSARARGVLAEEGITVIDYRPLQRAWAATT</sequence>
<evidence type="ECO:0000256" key="1">
    <source>
        <dbReference type="ARBA" id="ARBA00001946"/>
    </source>
</evidence>
<dbReference type="Gene3D" id="3.20.20.370">
    <property type="entry name" value="Glycoside hydrolase/deacetylase"/>
    <property type="match status" value="1"/>
</dbReference>
<proteinExistence type="predicted"/>
<gene>
    <name evidence="6" type="ORF">SAMN04488563_0475</name>
</gene>
<evidence type="ECO:0000256" key="2">
    <source>
        <dbReference type="ARBA" id="ARBA00022723"/>
    </source>
</evidence>
<keyword evidence="3" id="KW-0378">Hydrolase</keyword>
<dbReference type="PANTHER" id="PTHR31609:SF1">
    <property type="entry name" value="CARBOHYDRATE DEACETYLASE"/>
    <property type="match status" value="1"/>
</dbReference>
<keyword evidence="2" id="KW-0479">Metal-binding</keyword>
<dbReference type="GO" id="GO:0046872">
    <property type="term" value="F:metal ion binding"/>
    <property type="evidence" value="ECO:0007669"/>
    <property type="project" value="UniProtKB-KW"/>
</dbReference>
<name>A0A1H2GFV9_9ACTN</name>
<dbReference type="SUPFAM" id="SSF88713">
    <property type="entry name" value="Glycoside hydrolase/deacetylase"/>
    <property type="match status" value="1"/>
</dbReference>
<reference evidence="7" key="1">
    <citation type="submission" date="2016-10" db="EMBL/GenBank/DDBJ databases">
        <authorList>
            <person name="Varghese N."/>
            <person name="Submissions S."/>
        </authorList>
    </citation>
    <scope>NUCLEOTIDE SEQUENCE [LARGE SCALE GENOMIC DNA]</scope>
    <source>
        <strain evidence="7">DSM 45079</strain>
    </source>
</reference>
<protein>
    <recommendedName>
        <fullName evidence="8">YdjC-like protein</fullName>
    </recommendedName>
</protein>
<dbReference type="GO" id="GO:0016787">
    <property type="term" value="F:hydrolase activity"/>
    <property type="evidence" value="ECO:0007669"/>
    <property type="project" value="UniProtKB-KW"/>
</dbReference>